<dbReference type="AlphaFoldDB" id="A0A7W6MWM8"/>
<sequence>MVDKVTMINLVWTALIGAMLATSIGFHMNEDQKTASNFRSSISQPYHSASR</sequence>
<keyword evidence="1" id="KW-0472">Membrane</keyword>
<evidence type="ECO:0000256" key="1">
    <source>
        <dbReference type="SAM" id="Phobius"/>
    </source>
</evidence>
<reference evidence="2 3" key="1">
    <citation type="submission" date="2020-08" db="EMBL/GenBank/DDBJ databases">
        <title>Genomic Encyclopedia of Type Strains, Phase IV (KMG-IV): sequencing the most valuable type-strain genomes for metagenomic binning, comparative biology and taxonomic classification.</title>
        <authorList>
            <person name="Goeker M."/>
        </authorList>
    </citation>
    <scope>NUCLEOTIDE SEQUENCE [LARGE SCALE GENOMIC DNA]</scope>
    <source>
        <strain evidence="2 3">DSM 100021</strain>
    </source>
</reference>
<proteinExistence type="predicted"/>
<evidence type="ECO:0000313" key="2">
    <source>
        <dbReference type="EMBL" id="MBB4010340.1"/>
    </source>
</evidence>
<feature type="transmembrane region" description="Helical" evidence="1">
    <location>
        <begin position="6"/>
        <end position="26"/>
    </location>
</feature>
<dbReference type="EMBL" id="JACIED010000008">
    <property type="protein sequence ID" value="MBB4010340.1"/>
    <property type="molecule type" value="Genomic_DNA"/>
</dbReference>
<dbReference type="Proteomes" id="UP000544107">
    <property type="component" value="Unassembled WGS sequence"/>
</dbReference>
<accession>A0A7W6MWM8</accession>
<keyword evidence="1" id="KW-0812">Transmembrane</keyword>
<dbReference type="RefSeq" id="WP_162843822.1">
    <property type="nucleotide sequence ID" value="NZ_JACIED010000008.1"/>
</dbReference>
<keyword evidence="1" id="KW-1133">Transmembrane helix</keyword>
<protein>
    <submittedName>
        <fullName evidence="2">Uncharacterized protein</fullName>
    </submittedName>
</protein>
<gene>
    <name evidence="2" type="ORF">GGQ71_004641</name>
</gene>
<evidence type="ECO:0000313" key="3">
    <source>
        <dbReference type="Proteomes" id="UP000544107"/>
    </source>
</evidence>
<organism evidence="2 3">
    <name type="scientific">Allorhizobium taibaishanense</name>
    <dbReference type="NCBI Taxonomy" id="887144"/>
    <lineage>
        <taxon>Bacteria</taxon>
        <taxon>Pseudomonadati</taxon>
        <taxon>Pseudomonadota</taxon>
        <taxon>Alphaproteobacteria</taxon>
        <taxon>Hyphomicrobiales</taxon>
        <taxon>Rhizobiaceae</taxon>
        <taxon>Rhizobium/Agrobacterium group</taxon>
        <taxon>Allorhizobium</taxon>
    </lineage>
</organism>
<comment type="caution">
    <text evidence="2">The sequence shown here is derived from an EMBL/GenBank/DDBJ whole genome shotgun (WGS) entry which is preliminary data.</text>
</comment>
<name>A0A7W6MWM8_9HYPH</name>